<gene>
    <name evidence="2" type="ORF">ANN_13976</name>
</gene>
<dbReference type="EMBL" id="JAJSOF020000019">
    <property type="protein sequence ID" value="KAJ4438037.1"/>
    <property type="molecule type" value="Genomic_DNA"/>
</dbReference>
<feature type="region of interest" description="Disordered" evidence="1">
    <location>
        <begin position="66"/>
        <end position="94"/>
    </location>
</feature>
<sequence>MGKQMVRCCCRQFSARRQNVHDEGRSERPTIITDDLVEQRTICLLMTLDDGKMVLFGEMRSGIRHSITSHSPYSRGKPRRKKSKPVNQPIQSNHQLRMDDFTSAFETTVSSSPVQWWKTSCFDDTSSNDYDDDDNEEGKRRKKRKNIDNDFIIKFIVLMEHHEGEFRFIRSIRGFRVIAKVTPHPMKKKKVEDSHRRITRITERYPDYKDDVDVLTYLRAIGHSLASNFET</sequence>
<protein>
    <submittedName>
        <fullName evidence="2">Uncharacterized protein</fullName>
    </submittedName>
</protein>
<keyword evidence="3" id="KW-1185">Reference proteome</keyword>
<evidence type="ECO:0000313" key="2">
    <source>
        <dbReference type="EMBL" id="KAJ4438037.1"/>
    </source>
</evidence>
<name>A0ABQ8SWI2_PERAM</name>
<evidence type="ECO:0000256" key="1">
    <source>
        <dbReference type="SAM" id="MobiDB-lite"/>
    </source>
</evidence>
<proteinExistence type="predicted"/>
<accession>A0ABQ8SWI2</accession>
<organism evidence="2 3">
    <name type="scientific">Periplaneta americana</name>
    <name type="common">American cockroach</name>
    <name type="synonym">Blatta americana</name>
    <dbReference type="NCBI Taxonomy" id="6978"/>
    <lineage>
        <taxon>Eukaryota</taxon>
        <taxon>Metazoa</taxon>
        <taxon>Ecdysozoa</taxon>
        <taxon>Arthropoda</taxon>
        <taxon>Hexapoda</taxon>
        <taxon>Insecta</taxon>
        <taxon>Pterygota</taxon>
        <taxon>Neoptera</taxon>
        <taxon>Polyneoptera</taxon>
        <taxon>Dictyoptera</taxon>
        <taxon>Blattodea</taxon>
        <taxon>Blattoidea</taxon>
        <taxon>Blattidae</taxon>
        <taxon>Blattinae</taxon>
        <taxon>Periplaneta</taxon>
    </lineage>
</organism>
<comment type="caution">
    <text evidence="2">The sequence shown here is derived from an EMBL/GenBank/DDBJ whole genome shotgun (WGS) entry which is preliminary data.</text>
</comment>
<dbReference type="Proteomes" id="UP001148838">
    <property type="component" value="Unassembled WGS sequence"/>
</dbReference>
<reference evidence="2 3" key="1">
    <citation type="journal article" date="2022" name="Allergy">
        <title>Genome assembly and annotation of Periplaneta americana reveal a comprehensive cockroach allergen profile.</title>
        <authorList>
            <person name="Wang L."/>
            <person name="Xiong Q."/>
            <person name="Saelim N."/>
            <person name="Wang L."/>
            <person name="Nong W."/>
            <person name="Wan A.T."/>
            <person name="Shi M."/>
            <person name="Liu X."/>
            <person name="Cao Q."/>
            <person name="Hui J.H.L."/>
            <person name="Sookrung N."/>
            <person name="Leung T.F."/>
            <person name="Tungtrongchitr A."/>
            <person name="Tsui S.K.W."/>
        </authorList>
    </citation>
    <scope>NUCLEOTIDE SEQUENCE [LARGE SCALE GENOMIC DNA]</scope>
    <source>
        <strain evidence="2">PWHHKU_190912</strain>
    </source>
</reference>
<evidence type="ECO:0000313" key="3">
    <source>
        <dbReference type="Proteomes" id="UP001148838"/>
    </source>
</evidence>